<proteinExistence type="predicted"/>
<evidence type="ECO:0000313" key="1">
    <source>
        <dbReference type="EMBL" id="MBB6060830.1"/>
    </source>
</evidence>
<accession>A0A7W9WDR7</accession>
<protein>
    <submittedName>
        <fullName evidence="1">Uncharacterized protein</fullName>
    </submittedName>
</protein>
<dbReference type="AlphaFoldDB" id="A0A7W9WDR7"/>
<sequence length="34" mass="3633">MPLFNSTASVAAGDRLVPGWLKSGWLYLMLVPAA</sequence>
<organism evidence="1 2">
    <name type="scientific">Hymenobacter luteus</name>
    <dbReference type="NCBI Taxonomy" id="1411122"/>
    <lineage>
        <taxon>Bacteria</taxon>
        <taxon>Pseudomonadati</taxon>
        <taxon>Bacteroidota</taxon>
        <taxon>Cytophagia</taxon>
        <taxon>Cytophagales</taxon>
        <taxon>Hymenobacteraceae</taxon>
        <taxon>Hymenobacter</taxon>
    </lineage>
</organism>
<comment type="caution">
    <text evidence="1">The sequence shown here is derived from an EMBL/GenBank/DDBJ whole genome shotgun (WGS) entry which is preliminary data.</text>
</comment>
<dbReference type="EMBL" id="JACHGG010000006">
    <property type="protein sequence ID" value="MBB6060830.1"/>
    <property type="molecule type" value="Genomic_DNA"/>
</dbReference>
<name>A0A7W9WDR7_9BACT</name>
<keyword evidence="2" id="KW-1185">Reference proteome</keyword>
<dbReference type="Proteomes" id="UP000532746">
    <property type="component" value="Unassembled WGS sequence"/>
</dbReference>
<evidence type="ECO:0000313" key="2">
    <source>
        <dbReference type="Proteomes" id="UP000532746"/>
    </source>
</evidence>
<gene>
    <name evidence="1" type="ORF">HNQ93_003705</name>
</gene>
<reference evidence="1 2" key="1">
    <citation type="submission" date="2020-08" db="EMBL/GenBank/DDBJ databases">
        <title>Genomic Encyclopedia of Type Strains, Phase IV (KMG-IV): sequencing the most valuable type-strain genomes for metagenomic binning, comparative biology and taxonomic classification.</title>
        <authorList>
            <person name="Goeker M."/>
        </authorList>
    </citation>
    <scope>NUCLEOTIDE SEQUENCE [LARGE SCALE GENOMIC DNA]</scope>
    <source>
        <strain evidence="1 2">DSM 26718</strain>
    </source>
</reference>